<dbReference type="GO" id="GO:0004222">
    <property type="term" value="F:metalloendopeptidase activity"/>
    <property type="evidence" value="ECO:0007669"/>
    <property type="project" value="TreeGrafter"/>
</dbReference>
<dbReference type="PANTHER" id="PTHR21666:SF270">
    <property type="entry name" value="MUREIN HYDROLASE ACTIVATOR ENVC"/>
    <property type="match status" value="1"/>
</dbReference>
<evidence type="ECO:0000313" key="5">
    <source>
        <dbReference type="Proteomes" id="UP000190460"/>
    </source>
</evidence>
<dbReference type="PANTHER" id="PTHR21666">
    <property type="entry name" value="PEPTIDASE-RELATED"/>
    <property type="match status" value="1"/>
</dbReference>
<accession>A0A1T4VXW2</accession>
<name>A0A1T4VXW2_9GAMM</name>
<dbReference type="SUPFAM" id="SSF51261">
    <property type="entry name" value="Duplicated hybrid motif"/>
    <property type="match status" value="1"/>
</dbReference>
<keyword evidence="1" id="KW-0175">Coiled coil</keyword>
<evidence type="ECO:0000259" key="3">
    <source>
        <dbReference type="Pfam" id="PF01551"/>
    </source>
</evidence>
<organism evidence="4 5">
    <name type="scientific">Thiothrix eikelboomii</name>
    <dbReference type="NCBI Taxonomy" id="92487"/>
    <lineage>
        <taxon>Bacteria</taxon>
        <taxon>Pseudomonadati</taxon>
        <taxon>Pseudomonadota</taxon>
        <taxon>Gammaproteobacteria</taxon>
        <taxon>Thiotrichales</taxon>
        <taxon>Thiotrichaceae</taxon>
        <taxon>Thiothrix</taxon>
    </lineage>
</organism>
<gene>
    <name evidence="4" type="ORF">SAMN02745130_00606</name>
</gene>
<evidence type="ECO:0000256" key="2">
    <source>
        <dbReference type="SAM" id="MobiDB-lite"/>
    </source>
</evidence>
<dbReference type="FunFam" id="2.70.70.10:FF:000003">
    <property type="entry name" value="Murein hydrolase activator EnvC"/>
    <property type="match status" value="1"/>
</dbReference>
<feature type="domain" description="M23ase beta-sheet core" evidence="3">
    <location>
        <begin position="342"/>
        <end position="436"/>
    </location>
</feature>
<feature type="coiled-coil region" evidence="1">
    <location>
        <begin position="48"/>
        <end position="117"/>
    </location>
</feature>
<dbReference type="Proteomes" id="UP000190460">
    <property type="component" value="Unassembled WGS sequence"/>
</dbReference>
<evidence type="ECO:0000313" key="4">
    <source>
        <dbReference type="EMBL" id="SKA69850.1"/>
    </source>
</evidence>
<feature type="region of interest" description="Disordered" evidence="2">
    <location>
        <begin position="246"/>
        <end position="301"/>
    </location>
</feature>
<dbReference type="STRING" id="92487.SAMN02745130_00606"/>
<dbReference type="CDD" id="cd12797">
    <property type="entry name" value="M23_peptidase"/>
    <property type="match status" value="1"/>
</dbReference>
<dbReference type="OrthoDB" id="9784703at2"/>
<reference evidence="4 5" key="1">
    <citation type="submission" date="2017-02" db="EMBL/GenBank/DDBJ databases">
        <authorList>
            <person name="Peterson S.W."/>
        </authorList>
    </citation>
    <scope>NUCLEOTIDE SEQUENCE [LARGE SCALE GENOMIC DNA]</scope>
    <source>
        <strain evidence="4 5">ATCC 49788</strain>
    </source>
</reference>
<dbReference type="Gene3D" id="2.70.70.10">
    <property type="entry name" value="Glucose Permease (Domain IIA)"/>
    <property type="match status" value="1"/>
</dbReference>
<feature type="compositionally biased region" description="Low complexity" evidence="2">
    <location>
        <begin position="270"/>
        <end position="282"/>
    </location>
</feature>
<dbReference type="Gene3D" id="6.10.250.3150">
    <property type="match status" value="1"/>
</dbReference>
<protein>
    <submittedName>
        <fullName evidence="4">Septal ring factor EnvC, activator of murein hydrolases AmiA and AmiB</fullName>
    </submittedName>
</protein>
<feature type="compositionally biased region" description="Basic and acidic residues" evidence="2">
    <location>
        <begin position="260"/>
        <end position="269"/>
    </location>
</feature>
<dbReference type="InterPro" id="IPR016047">
    <property type="entry name" value="M23ase_b-sheet_dom"/>
</dbReference>
<sequence length="441" mass="49583">MKSHANLTLLAHKKRSSALSYTLVVLLYINGTSSWGQSLETNTVTREIDRLTTQIDHQQQQSDNLHDEVNQMEKKISDIDKTVYSNEQKIEALLNRLQTANKQKESLEVDVETERAALAQQLVAMYTAGDQSYLRLLLRQDNPSDISRTLRYFEYLNQHRSKKITTINSSIEKIRSLTHQMEKDRLQLTELENNLTGQKQALQSTIALREDVLQRLNNEIRIKQNQVERLRIQEAKLQTKFDELAARAEQEKSTSSPEPVEPKPVEPKAAKPVATAAVKPPTQAAEPAMTELAQKPTKPPAEAVTSEFTSNKAFSTLKGRLPAPVNGQVLHAYGSQRNEKQNWQGMVIAAQGGSKVRAVARGKIAYVGQMDGYGFLTIIEHDRNYMTLYAYNRANYKQVGEVVNAGDVIAAVGSSGGQEQNALYFEVRRGRALQNPAQWLR</sequence>
<proteinExistence type="predicted"/>
<dbReference type="RefSeq" id="WP_078921088.1">
    <property type="nucleotide sequence ID" value="NZ_FUYB01000002.1"/>
</dbReference>
<dbReference type="InterPro" id="IPR050570">
    <property type="entry name" value="Cell_wall_metabolism_enzyme"/>
</dbReference>
<keyword evidence="5" id="KW-1185">Reference proteome</keyword>
<dbReference type="EMBL" id="FUYB01000002">
    <property type="protein sequence ID" value="SKA69850.1"/>
    <property type="molecule type" value="Genomic_DNA"/>
</dbReference>
<dbReference type="Pfam" id="PF01551">
    <property type="entry name" value="Peptidase_M23"/>
    <property type="match status" value="1"/>
</dbReference>
<evidence type="ECO:0000256" key="1">
    <source>
        <dbReference type="SAM" id="Coils"/>
    </source>
</evidence>
<dbReference type="AlphaFoldDB" id="A0A1T4VXW2"/>
<dbReference type="InterPro" id="IPR011055">
    <property type="entry name" value="Dup_hybrid_motif"/>
</dbReference>
<keyword evidence="4" id="KW-0378">Hydrolase</keyword>